<evidence type="ECO:0000313" key="3">
    <source>
        <dbReference type="Proteomes" id="UP000654075"/>
    </source>
</evidence>
<gene>
    <name evidence="2" type="ORF">PGLA1383_LOCUS32909</name>
</gene>
<feature type="non-terminal residue" evidence="2">
    <location>
        <position position="1"/>
    </location>
</feature>
<protein>
    <submittedName>
        <fullName evidence="2">Uncharacterized protein</fullName>
    </submittedName>
</protein>
<evidence type="ECO:0000256" key="1">
    <source>
        <dbReference type="SAM" id="MobiDB-lite"/>
    </source>
</evidence>
<name>A0A813FLC0_POLGL</name>
<accession>A0A813FLC0</accession>
<organism evidence="2 3">
    <name type="scientific">Polarella glacialis</name>
    <name type="common">Dinoflagellate</name>
    <dbReference type="NCBI Taxonomy" id="89957"/>
    <lineage>
        <taxon>Eukaryota</taxon>
        <taxon>Sar</taxon>
        <taxon>Alveolata</taxon>
        <taxon>Dinophyceae</taxon>
        <taxon>Suessiales</taxon>
        <taxon>Suessiaceae</taxon>
        <taxon>Polarella</taxon>
    </lineage>
</organism>
<dbReference type="Proteomes" id="UP000654075">
    <property type="component" value="Unassembled WGS sequence"/>
</dbReference>
<feature type="region of interest" description="Disordered" evidence="1">
    <location>
        <begin position="33"/>
        <end position="52"/>
    </location>
</feature>
<sequence length="106" mass="10878">CFLLDLALAKEQGIKEGLPCGKHKKVVAEKAEAVKSDSDEDAQHVKEKKEASFSADSLFADAPGPASYAPPVPLSQKSGISAADSASTSATFCEAPGESGINLSAK</sequence>
<dbReference type="AlphaFoldDB" id="A0A813FLC0"/>
<comment type="caution">
    <text evidence="2">The sequence shown here is derived from an EMBL/GenBank/DDBJ whole genome shotgun (WGS) entry which is preliminary data.</text>
</comment>
<proteinExistence type="predicted"/>
<dbReference type="EMBL" id="CAJNNV010025578">
    <property type="protein sequence ID" value="CAE8615188.1"/>
    <property type="molecule type" value="Genomic_DNA"/>
</dbReference>
<evidence type="ECO:0000313" key="2">
    <source>
        <dbReference type="EMBL" id="CAE8615188.1"/>
    </source>
</evidence>
<reference evidence="2" key="1">
    <citation type="submission" date="2021-02" db="EMBL/GenBank/DDBJ databases">
        <authorList>
            <person name="Dougan E. K."/>
            <person name="Rhodes N."/>
            <person name="Thang M."/>
            <person name="Chan C."/>
        </authorList>
    </citation>
    <scope>NUCLEOTIDE SEQUENCE</scope>
</reference>
<keyword evidence="3" id="KW-1185">Reference proteome</keyword>
<feature type="compositionally biased region" description="Basic and acidic residues" evidence="1">
    <location>
        <begin position="33"/>
        <end position="51"/>
    </location>
</feature>